<feature type="compositionally biased region" description="Acidic residues" evidence="1">
    <location>
        <begin position="1148"/>
        <end position="1160"/>
    </location>
</feature>
<feature type="compositionally biased region" description="Basic and acidic residues" evidence="1">
    <location>
        <begin position="100"/>
        <end position="111"/>
    </location>
</feature>
<feature type="compositionally biased region" description="Low complexity" evidence="1">
    <location>
        <begin position="77"/>
        <end position="91"/>
    </location>
</feature>
<feature type="region of interest" description="Disordered" evidence="1">
    <location>
        <begin position="1286"/>
        <end position="1380"/>
    </location>
</feature>
<dbReference type="OMA" id="THEHALT"/>
<feature type="compositionally biased region" description="Basic and acidic residues" evidence="1">
    <location>
        <begin position="1126"/>
        <end position="1139"/>
    </location>
</feature>
<feature type="region of interest" description="Disordered" evidence="1">
    <location>
        <begin position="1"/>
        <end position="33"/>
    </location>
</feature>
<dbReference type="Proteomes" id="UP000054558">
    <property type="component" value="Unassembled WGS sequence"/>
</dbReference>
<feature type="compositionally biased region" description="Basic and acidic residues" evidence="1">
    <location>
        <begin position="927"/>
        <end position="944"/>
    </location>
</feature>
<feature type="compositionally biased region" description="Polar residues" evidence="1">
    <location>
        <begin position="313"/>
        <end position="323"/>
    </location>
</feature>
<accession>A0A1Y1IMZ8</accession>
<feature type="compositionally biased region" description="Polar residues" evidence="1">
    <location>
        <begin position="159"/>
        <end position="178"/>
    </location>
</feature>
<feature type="region of interest" description="Disordered" evidence="1">
    <location>
        <begin position="1427"/>
        <end position="1481"/>
    </location>
</feature>
<dbReference type="EMBL" id="DF237881">
    <property type="protein sequence ID" value="GAQ92144.1"/>
    <property type="molecule type" value="Genomic_DNA"/>
</dbReference>
<feature type="region of interest" description="Disordered" evidence="1">
    <location>
        <begin position="1096"/>
        <end position="1268"/>
    </location>
</feature>
<gene>
    <name evidence="2" type="ORF">KFL_009320010</name>
</gene>
<feature type="region of interest" description="Disordered" evidence="1">
    <location>
        <begin position="1034"/>
        <end position="1074"/>
    </location>
</feature>
<feature type="non-terminal residue" evidence="2">
    <location>
        <position position="1"/>
    </location>
</feature>
<protein>
    <submittedName>
        <fullName evidence="2">Uncharacterized protein</fullName>
    </submittedName>
</protein>
<feature type="compositionally biased region" description="Acidic residues" evidence="1">
    <location>
        <begin position="1288"/>
        <end position="1299"/>
    </location>
</feature>
<feature type="compositionally biased region" description="Acidic residues" evidence="1">
    <location>
        <begin position="1449"/>
        <end position="1458"/>
    </location>
</feature>
<evidence type="ECO:0000256" key="1">
    <source>
        <dbReference type="SAM" id="MobiDB-lite"/>
    </source>
</evidence>
<name>A0A1Y1IMZ8_KLENI</name>
<sequence>NSFSCGFFTQPGASQGVAPLERPSKVRKAPSGTHEHALTLAAALATKLPDRVEEWTRTGLKAVTEEQRASIESFLASETQAAAESQSASESLDTVPPLVHSEEVDLNERPSRAQRGRRSFGGFLADTLSSQSRIRRRSESGSFLSPERCSPGKRWSFFRFSTQPGKSPARSDQSSLPSSPVREHDVIVPKPRKRAISDGGRRSEPVFSLSPIRTYASLPPPPEPPTAGRRSLTGASKAGLMDQPATGESQPGTPTLPDMPRVNTIRSKDLPPPWSAPNSPPAERPPWNAPNSPPPRWRGPKSPPSNPRPVKTSRASALTSSVPSKAPSPGASPRASVLRWSSFREPPAFTTPKTKDGFARQSGKRASDPPGEAVVTPGATRQNQSAPVSPRGKEGKSLWKSGEKARLSDKRKSGESAKGASPAAARVLSPPPKRTFSHETEDLLWAEQARKKGKLTSPVKTPGGEKRVGRTEERPQWNEPAWNRKAKQKQSLSPKKRYSKVRSASKSPVRMLSAKKGAKRKSNDLEQPLLTADDSFADGKLPNANESAGAEDLQLLGSAVKVAIDAIPGISAPENLPPVIPATEAENLSPRTLGFRSNTDDCPEAEDAESWEKTVETAFSGPEPEPEKETEPAEESPTPVSEQKRIRSPGMQMRADPRPMTSSGIRYENPLYDVTMTVSSDKMSDVITTAARFEQDRALEAIEEGAREGRRESGGIGRGGRPTSPVGFRLTAERSVNKPAESAEAGEYKPEASTDSAENWLTRKSLTPASSQKALSSNEETWLFAAEEEVPAAERNATWQQEGMAVTGGKLTVAEWLKQFAPEGSEGDGVAGDDSERGDAVAQKKVTAGNGHKEDATGEGWEVSDLVGVAKEIGSEGKERSSCSLFDGLLINDTSTGAKNEVVEANGYSVESPGNGAAEGDGSALRTEARVHTSEQERREEKNPQEANGLAAEWKPPEDNPLGEAQESESPNGALREFAGAGARRVRAEQGGDSLGWSQDEVMMTSVTWESLIREKQELTIEAAVPEAIAHPHFSEVCSSQDESEKSFQADDKTEQKGKPAEKEGERARSPVRKVGAGIEEQVAFFEAKASIAADVSPAKSQDIAVQNGHPKTGSVPGALAEFAEETAKKEGWQEKAAKEAGGTAAETESEDGENESGGEDDAKAVERHVSEAGPFDEAAGAELRGGAQKVPNGVSHLDGEESWEVVSERDFEEVLGETRLEVGEKGQEVGGSGANQTKDGGVGEGQSQGDEQGLLGDEAVTREERRLSTQGMILYLGKGEIDMSEVFSDEESEGQDEESPMRRGVLASGDEEMNGKWGPHGNERGSLSDPGLEVVKVAAENGEEVPAAAQKLPVQADGTEEPPAETDETEPPVALVQNGHHQLLDGPVGREELATALIPVRAAEIENGNGSGGGVAEESMLAVIGGGVNDGHVEGAEQGHAAERPEAQDEEEEDDVTSDAATGQGGGQSDFTDAENDDIPVSSNAMQSAWQESDMNMNLVASETEYWPDQEALPAAPQFAMFPPEPRKPPPHPAIQIAKVGGILAHAAVKTGVGMSYITLQQCGVLARVATGILIDDAKSVTGGLFKFTGRMLGFG</sequence>
<feature type="compositionally biased region" description="Basic and acidic residues" evidence="1">
    <location>
        <begin position="195"/>
        <end position="204"/>
    </location>
</feature>
<feature type="compositionally biased region" description="Basic and acidic residues" evidence="1">
    <location>
        <begin position="463"/>
        <end position="476"/>
    </location>
</feature>
<feature type="region of interest" description="Disordered" evidence="1">
    <location>
        <begin position="584"/>
        <end position="666"/>
    </location>
</feature>
<feature type="compositionally biased region" description="Basic and acidic residues" evidence="1">
    <location>
        <begin position="704"/>
        <end position="713"/>
    </location>
</feature>
<feature type="compositionally biased region" description="Basic and acidic residues" evidence="1">
    <location>
        <begin position="1432"/>
        <end position="1448"/>
    </location>
</feature>
<feature type="region of interest" description="Disordered" evidence="1">
    <location>
        <begin position="823"/>
        <end position="859"/>
    </location>
</feature>
<evidence type="ECO:0000313" key="2">
    <source>
        <dbReference type="EMBL" id="GAQ92144.1"/>
    </source>
</evidence>
<feature type="region of interest" description="Disordered" evidence="1">
    <location>
        <begin position="906"/>
        <end position="999"/>
    </location>
</feature>
<organism evidence="2 3">
    <name type="scientific">Klebsormidium nitens</name>
    <name type="common">Green alga</name>
    <name type="synonym">Ulothrix nitens</name>
    <dbReference type="NCBI Taxonomy" id="105231"/>
    <lineage>
        <taxon>Eukaryota</taxon>
        <taxon>Viridiplantae</taxon>
        <taxon>Streptophyta</taxon>
        <taxon>Klebsormidiophyceae</taxon>
        <taxon>Klebsormidiales</taxon>
        <taxon>Klebsormidiaceae</taxon>
        <taxon>Klebsormidium</taxon>
    </lineage>
</organism>
<feature type="compositionally biased region" description="Basic and acidic residues" evidence="1">
    <location>
        <begin position="1161"/>
        <end position="1171"/>
    </location>
</feature>
<feature type="compositionally biased region" description="Basic and acidic residues" evidence="1">
    <location>
        <begin position="1043"/>
        <end position="1069"/>
    </location>
</feature>
<feature type="compositionally biased region" description="Basic residues" evidence="1">
    <location>
        <begin position="484"/>
        <end position="500"/>
    </location>
</feature>
<feature type="compositionally biased region" description="Basic and acidic residues" evidence="1">
    <location>
        <begin position="391"/>
        <end position="415"/>
    </location>
</feature>
<reference evidence="2 3" key="1">
    <citation type="journal article" date="2014" name="Nat. Commun.">
        <title>Klebsormidium flaccidum genome reveals primary factors for plant terrestrial adaptation.</title>
        <authorList>
            <person name="Hori K."/>
            <person name="Maruyama F."/>
            <person name="Fujisawa T."/>
            <person name="Togashi T."/>
            <person name="Yamamoto N."/>
            <person name="Seo M."/>
            <person name="Sato S."/>
            <person name="Yamada T."/>
            <person name="Mori H."/>
            <person name="Tajima N."/>
            <person name="Moriyama T."/>
            <person name="Ikeuchi M."/>
            <person name="Watanabe M."/>
            <person name="Wada H."/>
            <person name="Kobayashi K."/>
            <person name="Saito M."/>
            <person name="Masuda T."/>
            <person name="Sasaki-Sekimoto Y."/>
            <person name="Mashiguchi K."/>
            <person name="Awai K."/>
            <person name="Shimojima M."/>
            <person name="Masuda S."/>
            <person name="Iwai M."/>
            <person name="Nobusawa T."/>
            <person name="Narise T."/>
            <person name="Kondo S."/>
            <person name="Saito H."/>
            <person name="Sato R."/>
            <person name="Murakawa M."/>
            <person name="Ihara Y."/>
            <person name="Oshima-Yamada Y."/>
            <person name="Ohtaka K."/>
            <person name="Satoh M."/>
            <person name="Sonobe K."/>
            <person name="Ishii M."/>
            <person name="Ohtani R."/>
            <person name="Kanamori-Sato M."/>
            <person name="Honoki R."/>
            <person name="Miyazaki D."/>
            <person name="Mochizuki H."/>
            <person name="Umetsu J."/>
            <person name="Higashi K."/>
            <person name="Shibata D."/>
            <person name="Kamiya Y."/>
            <person name="Sato N."/>
            <person name="Nakamura Y."/>
            <person name="Tabata S."/>
            <person name="Ida S."/>
            <person name="Kurokawa K."/>
            <person name="Ohta H."/>
        </authorList>
    </citation>
    <scope>NUCLEOTIDE SEQUENCE [LARGE SCALE GENOMIC DNA]</scope>
    <source>
        <strain evidence="2 3">NIES-2285</strain>
    </source>
</reference>
<feature type="compositionally biased region" description="Pro residues" evidence="1">
    <location>
        <begin position="270"/>
        <end position="307"/>
    </location>
</feature>
<keyword evidence="3" id="KW-1185">Reference proteome</keyword>
<feature type="region of interest" description="Disordered" evidence="1">
    <location>
        <begin position="704"/>
        <end position="778"/>
    </location>
</feature>
<feature type="compositionally biased region" description="Basic and acidic residues" evidence="1">
    <location>
        <begin position="1217"/>
        <end position="1228"/>
    </location>
</feature>
<feature type="compositionally biased region" description="Polar residues" evidence="1">
    <location>
        <begin position="753"/>
        <end position="778"/>
    </location>
</feature>
<feature type="region of interest" description="Disordered" evidence="1">
    <location>
        <begin position="77"/>
        <end position="545"/>
    </location>
</feature>
<proteinExistence type="predicted"/>
<feature type="compositionally biased region" description="Acidic residues" evidence="1">
    <location>
        <begin position="1359"/>
        <end position="1371"/>
    </location>
</feature>
<evidence type="ECO:0000313" key="3">
    <source>
        <dbReference type="Proteomes" id="UP000054558"/>
    </source>
</evidence>